<reference evidence="9" key="1">
    <citation type="submission" date="2016-10" db="EMBL/GenBank/DDBJ databases">
        <authorList>
            <person name="Varghese N."/>
            <person name="Submissions S."/>
        </authorList>
    </citation>
    <scope>NUCLEOTIDE SEQUENCE [LARGE SCALE GENOMIC DNA]</scope>
    <source>
        <strain evidence="9">CGMCC 1.11014</strain>
    </source>
</reference>
<dbReference type="PANTHER" id="PTHR43739">
    <property type="entry name" value="XYLOGLUCANASE (EUROFUNG)"/>
    <property type="match status" value="1"/>
</dbReference>
<keyword evidence="4" id="KW-0326">Glycosidase</keyword>
<dbReference type="AlphaFoldDB" id="A0A1I7M6X8"/>
<evidence type="ECO:0000256" key="3">
    <source>
        <dbReference type="ARBA" id="ARBA00023277"/>
    </source>
</evidence>
<evidence type="ECO:0000313" key="9">
    <source>
        <dbReference type="Proteomes" id="UP000199391"/>
    </source>
</evidence>
<dbReference type="SUPFAM" id="SSF110296">
    <property type="entry name" value="Oligoxyloglucan reducing end-specific cellobiohydrolase"/>
    <property type="match status" value="2"/>
</dbReference>
<organism evidence="8 9">
    <name type="scientific">Pseudoduganella namucuonensis</name>
    <dbReference type="NCBI Taxonomy" id="1035707"/>
    <lineage>
        <taxon>Bacteria</taxon>
        <taxon>Pseudomonadati</taxon>
        <taxon>Pseudomonadota</taxon>
        <taxon>Betaproteobacteria</taxon>
        <taxon>Burkholderiales</taxon>
        <taxon>Oxalobacteraceae</taxon>
        <taxon>Telluria group</taxon>
        <taxon>Pseudoduganella</taxon>
    </lineage>
</organism>
<dbReference type="InterPro" id="IPR052025">
    <property type="entry name" value="Xyloglucanase_GH74"/>
</dbReference>
<keyword evidence="5" id="KW-0624">Polysaccharide degradation</keyword>
<evidence type="ECO:0000256" key="4">
    <source>
        <dbReference type="ARBA" id="ARBA00023295"/>
    </source>
</evidence>
<keyword evidence="3" id="KW-0119">Carbohydrate metabolism</keyword>
<evidence type="ECO:0000256" key="7">
    <source>
        <dbReference type="SAM" id="SignalP"/>
    </source>
</evidence>
<dbReference type="PANTHER" id="PTHR43739:SF2">
    <property type="entry name" value="OLIGOXYLOGLUCAN-REDUCING END-SPECIFIC XYLOGLUCANASE-RELATED"/>
    <property type="match status" value="1"/>
</dbReference>
<feature type="chain" id="PRO_5011723064" description="Xyloglucanase" evidence="7">
    <location>
        <begin position="26"/>
        <end position="765"/>
    </location>
</feature>
<protein>
    <recommendedName>
        <fullName evidence="10">Xyloglucanase</fullName>
    </recommendedName>
</protein>
<dbReference type="GO" id="GO:0010411">
    <property type="term" value="P:xyloglucan metabolic process"/>
    <property type="evidence" value="ECO:0007669"/>
    <property type="project" value="TreeGrafter"/>
</dbReference>
<dbReference type="GO" id="GO:0000272">
    <property type="term" value="P:polysaccharide catabolic process"/>
    <property type="evidence" value="ECO:0007669"/>
    <property type="project" value="UniProtKB-KW"/>
</dbReference>
<comment type="similarity">
    <text evidence="6">Belongs to the glycosyl hydrolase 74 family.</text>
</comment>
<keyword evidence="1 7" id="KW-0732">Signal</keyword>
<keyword evidence="9" id="KW-1185">Reference proteome</keyword>
<evidence type="ECO:0000256" key="5">
    <source>
        <dbReference type="ARBA" id="ARBA00023326"/>
    </source>
</evidence>
<evidence type="ECO:0000256" key="1">
    <source>
        <dbReference type="ARBA" id="ARBA00022729"/>
    </source>
</evidence>
<dbReference type="InterPro" id="IPR015943">
    <property type="entry name" value="WD40/YVTN_repeat-like_dom_sf"/>
</dbReference>
<accession>A0A1I7M6X8</accession>
<dbReference type="STRING" id="1035707.SAMN05216552_10716"/>
<dbReference type="GO" id="GO:0016798">
    <property type="term" value="F:hydrolase activity, acting on glycosyl bonds"/>
    <property type="evidence" value="ECO:0007669"/>
    <property type="project" value="UniProtKB-KW"/>
</dbReference>
<evidence type="ECO:0008006" key="10">
    <source>
        <dbReference type="Google" id="ProtNLM"/>
    </source>
</evidence>
<sequence>MRFSANTIAGRTALAAALLAASAFAALPAQVQAAGPTYSWSNVKIGGGGYITGMIAHPLQRGLFYNRTDVGGAYRYDAATSTWIPLHDWLPPEKSYLYGIDTIAIDPSNANKFYLVAGLGFLDGNAMFMSSQDQGRSFKQVPLPFSTGANAIGRQVGERLQVDPNLGNVLFYGTANAAVNASNNGLWKSTNGGDTWSKVAGFPALSSDGTGAGVAFLAFHKGSNWNKPPGSPTSIIYAAVNTQAAADSGATLYKSSDAGATWNRVWGAPNGMLPQRGQIGPDGYLYITFARFNTEYGPGGMDMGQVWKVNILTGADEWTNITPLGNSPKGYGFAGLSVDPAHPKTVAVNTLGWYDGLGVPLETMYYSTDGGATWTDIRANATVDTSAAPWSARPAGDPTSFGNSGGSLLDPFDPNHAFITSGGATWETKNLTQPKTNWAYGQNGIEESVPLSLISPVANEWNAYPLISGDGDFCGLTHTSVSVAPNTKFSSPTCKDTTSLDYAKTNSKIVVRVGTDNWGNPKHLGAVSWNGGYSWYPFGNNGPSPNGDGGRVAISGDGTTILWSTKGAPTVVSNDFGSSWTQVGVPQEAHVIADGYDTTTFYAYARDTGGFYASYNKGATWYLLSIDNNYTGPHLGLPAWGDMVSVPFGKKGDIWVSTYAGLYRNTNWGQANWTLLPGVQSAKGLGFGKAAPGASYPTMYLDGTINGVTGIYRSIDTGATWVRIDDPQHQYAKGGNDKSTIIGDPKTFGTVYLGKRGIMVGTSSN</sequence>
<keyword evidence="2" id="KW-0378">Hydrolase</keyword>
<gene>
    <name evidence="8" type="ORF">SAMN05216552_10716</name>
</gene>
<evidence type="ECO:0000256" key="2">
    <source>
        <dbReference type="ARBA" id="ARBA00022801"/>
    </source>
</evidence>
<dbReference type="Gene3D" id="2.130.10.10">
    <property type="entry name" value="YVTN repeat-like/Quinoprotein amine dehydrogenase"/>
    <property type="match status" value="2"/>
</dbReference>
<name>A0A1I7M6X8_9BURK</name>
<evidence type="ECO:0000313" key="8">
    <source>
        <dbReference type="EMBL" id="SFV17701.1"/>
    </source>
</evidence>
<evidence type="ECO:0000256" key="6">
    <source>
        <dbReference type="ARBA" id="ARBA00037986"/>
    </source>
</evidence>
<proteinExistence type="inferred from homology"/>
<dbReference type="EMBL" id="FPBO01000071">
    <property type="protein sequence ID" value="SFV17701.1"/>
    <property type="molecule type" value="Genomic_DNA"/>
</dbReference>
<feature type="signal peptide" evidence="7">
    <location>
        <begin position="1"/>
        <end position="25"/>
    </location>
</feature>
<dbReference type="Proteomes" id="UP000199391">
    <property type="component" value="Unassembled WGS sequence"/>
</dbReference>